<evidence type="ECO:0000256" key="1">
    <source>
        <dbReference type="ARBA" id="ARBA00012796"/>
    </source>
</evidence>
<feature type="domain" description="tRNA (adenine(58)-N(1))-methyltransferase catalytic subunit TRM61 C-terminal" evidence="9">
    <location>
        <begin position="86"/>
        <end position="277"/>
    </location>
</feature>
<dbReference type="PIRSF" id="PIRSF017269">
    <property type="entry name" value="GCD14"/>
    <property type="match status" value="1"/>
</dbReference>
<keyword evidence="3 7" id="KW-0489">Methyltransferase</keyword>
<dbReference type="GO" id="GO:0031515">
    <property type="term" value="C:tRNA (m1A) methyltransferase complex"/>
    <property type="evidence" value="ECO:0007669"/>
    <property type="project" value="UniProtKB-UniRule"/>
</dbReference>
<dbReference type="AlphaFoldDB" id="A0A0A1NUF2"/>
<dbReference type="GO" id="GO:0160107">
    <property type="term" value="F:tRNA (adenine(58)-N1)-methyltransferase activity"/>
    <property type="evidence" value="ECO:0007669"/>
    <property type="project" value="UniProtKB-EC"/>
</dbReference>
<dbReference type="VEuPathDB" id="FungiDB:BCV72DRAFT_128903"/>
<dbReference type="GO" id="GO:0005634">
    <property type="term" value="C:nucleus"/>
    <property type="evidence" value="ECO:0007669"/>
    <property type="project" value="UniProtKB-SubCell"/>
</dbReference>
<dbReference type="Proteomes" id="UP000242381">
    <property type="component" value="Unassembled WGS sequence"/>
</dbReference>
<sequence>MFRTIQKKLSPVILKGLCRFSTFQEGDFCILRNVKNNKIFFTGPLCSNGQRGVADGSISHESIIGKKPRSRIVVDKGSTVYMAHFPTLQEYVLNVPRKCTPIYPKDASTIVHMLDIQPGDKVLEAGTGNGSLTLYLAKAVSHEGKVDTFDVRQEHSKNAQMHVQRYSRGKYASVVSFHVGSLGDKLQEMMEPKEEYDAIVLDMPQPGDEIPKILPYLKNDRFIVCYLPNMTQVLSLVEFIRDVPLVLEDCLEVAWKEWEVKATYIRSLLNDANEKQNDEPVKPHTWICRPKNWDVKGHTAFLVKLRKTAPVQDNTVS</sequence>
<dbReference type="CDD" id="cd02440">
    <property type="entry name" value="AdoMet_MTases"/>
    <property type="match status" value="1"/>
</dbReference>
<feature type="binding site" evidence="8">
    <location>
        <position position="202"/>
    </location>
    <ligand>
        <name>S-adenosyl-L-methionine</name>
        <dbReference type="ChEBI" id="CHEBI:59789"/>
    </ligand>
</feature>
<keyword evidence="7" id="KW-0539">Nucleus</keyword>
<dbReference type="PANTHER" id="PTHR12133:SF1">
    <property type="entry name" value="TRNA (ADENINE(58)-N(1))-METHYLTRANSFERASE, MITOCHONDRIAL"/>
    <property type="match status" value="1"/>
</dbReference>
<keyword evidence="4 7" id="KW-0808">Transferase</keyword>
<feature type="binding site" evidence="8">
    <location>
        <position position="155"/>
    </location>
    <ligand>
        <name>S-adenosyl-L-methionine</name>
        <dbReference type="ChEBI" id="CHEBI:59789"/>
    </ligand>
</feature>
<organism evidence="10 11">
    <name type="scientific">Rhizopus microsporus</name>
    <dbReference type="NCBI Taxonomy" id="58291"/>
    <lineage>
        <taxon>Eukaryota</taxon>
        <taxon>Fungi</taxon>
        <taxon>Fungi incertae sedis</taxon>
        <taxon>Mucoromycota</taxon>
        <taxon>Mucoromycotina</taxon>
        <taxon>Mucoromycetes</taxon>
        <taxon>Mucorales</taxon>
        <taxon>Mucorineae</taxon>
        <taxon>Rhizopodaceae</taxon>
        <taxon>Rhizopus</taxon>
    </lineage>
</organism>
<reference evidence="10 11" key="1">
    <citation type="journal article" date="2016" name="Proc. Natl. Acad. Sci. U.S.A.">
        <title>Lipid metabolic changes in an early divergent fungus govern the establishment of a mutualistic symbiosis with endobacteria.</title>
        <authorList>
            <person name="Lastovetsky O.A."/>
            <person name="Gaspar M.L."/>
            <person name="Mondo S.J."/>
            <person name="LaButti K.M."/>
            <person name="Sandor L."/>
            <person name="Grigoriev I.V."/>
            <person name="Henry S.A."/>
            <person name="Pawlowska T.E."/>
        </authorList>
    </citation>
    <scope>NUCLEOTIDE SEQUENCE [LARGE SCALE GENOMIC DNA]</scope>
    <source>
        <strain evidence="10 11">ATCC 11559</strain>
    </source>
</reference>
<dbReference type="EC" id="2.1.1.220" evidence="1 7"/>
<evidence type="ECO:0000256" key="7">
    <source>
        <dbReference type="PIRNR" id="PIRNR017269"/>
    </source>
</evidence>
<dbReference type="Pfam" id="PF08704">
    <property type="entry name" value="GCD14"/>
    <property type="match status" value="1"/>
</dbReference>
<evidence type="ECO:0000313" key="11">
    <source>
        <dbReference type="Proteomes" id="UP000242381"/>
    </source>
</evidence>
<comment type="subcellular location">
    <subcellularLocation>
        <location evidence="7">Nucleus</location>
    </subcellularLocation>
</comment>
<dbReference type="InterPro" id="IPR029063">
    <property type="entry name" value="SAM-dependent_MTases_sf"/>
</dbReference>
<gene>
    <name evidence="10" type="ORF">BCV71DRAFT_230896</name>
</gene>
<evidence type="ECO:0000259" key="9">
    <source>
        <dbReference type="Pfam" id="PF08704"/>
    </source>
</evidence>
<proteinExistence type="inferred from homology"/>
<dbReference type="InterPro" id="IPR014816">
    <property type="entry name" value="tRNA_MeTrfase_Gcd14"/>
</dbReference>
<name>A0A0A1NUF2_RHIZD</name>
<dbReference type="Gene3D" id="3.40.50.150">
    <property type="entry name" value="Vaccinia Virus protein VP39"/>
    <property type="match status" value="1"/>
</dbReference>
<dbReference type="EMBL" id="KV921261">
    <property type="protein sequence ID" value="ORE23027.1"/>
    <property type="molecule type" value="Genomic_DNA"/>
</dbReference>
<evidence type="ECO:0000256" key="3">
    <source>
        <dbReference type="ARBA" id="ARBA00022603"/>
    </source>
</evidence>
<evidence type="ECO:0000256" key="2">
    <source>
        <dbReference type="ARBA" id="ARBA00015963"/>
    </source>
</evidence>
<keyword evidence="5 7" id="KW-0949">S-adenosyl-L-methionine</keyword>
<dbReference type="PANTHER" id="PTHR12133">
    <property type="entry name" value="TRNA (ADENINE(58)-N(1))-METHYLTRANSFERASE"/>
    <property type="match status" value="1"/>
</dbReference>
<dbReference type="OMA" id="FYVGHVE"/>
<dbReference type="SUPFAM" id="SSF53335">
    <property type="entry name" value="S-adenosyl-L-methionine-dependent methyltransferases"/>
    <property type="match status" value="1"/>
</dbReference>
<accession>A0A0A1NUF2</accession>
<keyword evidence="6 7" id="KW-0819">tRNA processing</keyword>
<comment type="similarity">
    <text evidence="7">Belongs to the class I-like SAM-binding methyltransferase superfamily. TRM61 family.</text>
</comment>
<dbReference type="InterPro" id="IPR049470">
    <property type="entry name" value="TRM61_C"/>
</dbReference>
<dbReference type="PROSITE" id="PS51620">
    <property type="entry name" value="SAM_TRM61"/>
    <property type="match status" value="1"/>
</dbReference>
<evidence type="ECO:0000313" key="10">
    <source>
        <dbReference type="EMBL" id="ORE23027.1"/>
    </source>
</evidence>
<dbReference type="GO" id="GO:0030488">
    <property type="term" value="P:tRNA methylation"/>
    <property type="evidence" value="ECO:0007669"/>
    <property type="project" value="InterPro"/>
</dbReference>
<comment type="catalytic activity">
    <reaction evidence="7">
        <text>adenosine(58) in tRNA + S-adenosyl-L-methionine = N(1)-methyladenosine(58) in tRNA + S-adenosyl-L-homocysteine + H(+)</text>
        <dbReference type="Rhea" id="RHEA:43152"/>
        <dbReference type="Rhea" id="RHEA-COMP:10365"/>
        <dbReference type="Rhea" id="RHEA-COMP:10366"/>
        <dbReference type="ChEBI" id="CHEBI:15378"/>
        <dbReference type="ChEBI" id="CHEBI:57856"/>
        <dbReference type="ChEBI" id="CHEBI:59789"/>
        <dbReference type="ChEBI" id="CHEBI:74411"/>
        <dbReference type="ChEBI" id="CHEBI:74491"/>
        <dbReference type="EC" id="2.1.1.220"/>
    </reaction>
</comment>
<evidence type="ECO:0000256" key="6">
    <source>
        <dbReference type="ARBA" id="ARBA00022694"/>
    </source>
</evidence>
<evidence type="ECO:0000256" key="8">
    <source>
        <dbReference type="PIRSR" id="PIRSR017269-1"/>
    </source>
</evidence>
<protein>
    <recommendedName>
        <fullName evidence="2 7">tRNA (adenine(58)-N(1))-methyltransferase catalytic subunit TRM61</fullName>
        <ecNumber evidence="1 7">2.1.1.220</ecNumber>
    </recommendedName>
</protein>
<comment type="function">
    <text evidence="7">Catalytic subunit of tRNA (adenine-N(1)-)-methyltransferase, which catalyzes the formation of N(1)-methyladenine at position 58 (m1A58) in initiator methionyl-tRNA.</text>
</comment>
<evidence type="ECO:0000256" key="5">
    <source>
        <dbReference type="ARBA" id="ARBA00022691"/>
    </source>
</evidence>
<feature type="binding site" evidence="8">
    <location>
        <position position="150"/>
    </location>
    <ligand>
        <name>S-adenosyl-L-methionine</name>
        <dbReference type="ChEBI" id="CHEBI:59789"/>
    </ligand>
</feature>
<dbReference type="GO" id="GO:0005739">
    <property type="term" value="C:mitochondrion"/>
    <property type="evidence" value="ECO:0007669"/>
    <property type="project" value="TreeGrafter"/>
</dbReference>
<evidence type="ECO:0000256" key="4">
    <source>
        <dbReference type="ARBA" id="ARBA00022679"/>
    </source>
</evidence>